<organism evidence="3 4">
    <name type="scientific">Chitinophaga japonensis</name>
    <name type="common">Flexibacter japonensis</name>
    <dbReference type="NCBI Taxonomy" id="104662"/>
    <lineage>
        <taxon>Bacteria</taxon>
        <taxon>Pseudomonadati</taxon>
        <taxon>Bacteroidota</taxon>
        <taxon>Chitinophagia</taxon>
        <taxon>Chitinophagales</taxon>
        <taxon>Chitinophagaceae</taxon>
        <taxon>Chitinophaga</taxon>
    </lineage>
</organism>
<accession>A0A562T0G8</accession>
<dbReference type="OrthoDB" id="6059150at2"/>
<dbReference type="Proteomes" id="UP000316778">
    <property type="component" value="Unassembled WGS sequence"/>
</dbReference>
<dbReference type="RefSeq" id="WP_145717292.1">
    <property type="nucleotide sequence ID" value="NZ_BAAAFY010000004.1"/>
</dbReference>
<comment type="caution">
    <text evidence="3">The sequence shown here is derived from an EMBL/GenBank/DDBJ whole genome shotgun (WGS) entry which is preliminary data.</text>
</comment>
<dbReference type="AlphaFoldDB" id="A0A562T0G8"/>
<dbReference type="Gene3D" id="3.40.50.410">
    <property type="entry name" value="von Willebrand factor, type A domain"/>
    <property type="match status" value="1"/>
</dbReference>
<gene>
    <name evidence="3" type="ORF">LX66_4295</name>
</gene>
<dbReference type="PROSITE" id="PS50234">
    <property type="entry name" value="VWFA"/>
    <property type="match status" value="1"/>
</dbReference>
<feature type="transmembrane region" description="Helical" evidence="1">
    <location>
        <begin position="762"/>
        <end position="787"/>
    </location>
</feature>
<protein>
    <submittedName>
        <fullName evidence="3">von Willebrand factor type A domain-containing protein</fullName>
    </submittedName>
</protein>
<evidence type="ECO:0000313" key="4">
    <source>
        <dbReference type="Proteomes" id="UP000316778"/>
    </source>
</evidence>
<dbReference type="InterPro" id="IPR036465">
    <property type="entry name" value="vWFA_dom_sf"/>
</dbReference>
<dbReference type="InterPro" id="IPR013783">
    <property type="entry name" value="Ig-like_fold"/>
</dbReference>
<evidence type="ECO:0000256" key="1">
    <source>
        <dbReference type="SAM" id="Phobius"/>
    </source>
</evidence>
<feature type="domain" description="VWFA" evidence="2">
    <location>
        <begin position="159"/>
        <end position="383"/>
    </location>
</feature>
<dbReference type="SMART" id="SM00327">
    <property type="entry name" value="VWA"/>
    <property type="match status" value="1"/>
</dbReference>
<name>A0A562T0G8_CHIJA</name>
<dbReference type="Gene3D" id="2.60.40.10">
    <property type="entry name" value="Immunoglobulins"/>
    <property type="match status" value="1"/>
</dbReference>
<dbReference type="SUPFAM" id="SSF53300">
    <property type="entry name" value="vWA-like"/>
    <property type="match status" value="1"/>
</dbReference>
<keyword evidence="4" id="KW-1185">Reference proteome</keyword>
<dbReference type="CDD" id="cd00198">
    <property type="entry name" value="vWFA"/>
    <property type="match status" value="1"/>
</dbReference>
<keyword evidence="1" id="KW-0812">Transmembrane</keyword>
<proteinExistence type="predicted"/>
<keyword evidence="1" id="KW-0472">Membrane</keyword>
<evidence type="ECO:0000259" key="2">
    <source>
        <dbReference type="PROSITE" id="PS50234"/>
    </source>
</evidence>
<reference evidence="3 4" key="1">
    <citation type="journal article" date="2013" name="Stand. Genomic Sci.">
        <title>Genomic Encyclopedia of Type Strains, Phase I: The one thousand microbial genomes (KMG-I) project.</title>
        <authorList>
            <person name="Kyrpides N.C."/>
            <person name="Woyke T."/>
            <person name="Eisen J.A."/>
            <person name="Garrity G."/>
            <person name="Lilburn T.G."/>
            <person name="Beck B.J."/>
            <person name="Whitman W.B."/>
            <person name="Hugenholtz P."/>
            <person name="Klenk H.P."/>
        </authorList>
    </citation>
    <scope>NUCLEOTIDE SEQUENCE [LARGE SCALE GENOMIC DNA]</scope>
    <source>
        <strain evidence="3 4">DSM 13484</strain>
    </source>
</reference>
<sequence length="793" mass="84653">MNTLKNIPQKIWLLTLSAVLGLLPMLVKAQDINIPGPNAVHVFNFTHNVSVGTINISLSPNTHSNVLWSFENLPAGRTDPVMENGEEIGFTINGIVVKLPNGATTGTAGSATAQISGTGDPTTMPGLPINFRIRIVTDSGGGTPAQRDYQINIQRKPLDLALVLDRSGSMAWSLDGADFSPPPGESRWELLQQGVSIMKNHLEVLAESDDQITVRMFGSYPTNNGVVVPGAPFNAGTLVPMDAANLAALNTGGSLWTGVSPLGNTPLGNGMLAGRDLLVPAMPNDHNKAMIVFSDGEQNAGNQQVKTTAPNAYTQTVLGEVLRSTPPNEIKIYTVNLGFSGIAPDMMAQIGANNGGSFLNNGISGTVTDINNYFMSMAFTTQITNILSGSSPQLVDFHSSVFPLAPAGHPVSEGSFHVNKGASSLIVTLMGPGRRYEPHFTSIKKDGQELIQYVKRTSDAGYISFSIKFPVPGLPNLSSEGEWVVRAALGANPGKSVPYALMAVVDDHGLKPVYSLGAQRFKVGQSMQPKVTLRHLGKTLDHAKVEVWIVKPGDDINDLVARSKTDFDQQPGDPGTPGAAKLSALMKDSSFVKRVMNQQSSIQLAYDKTADAYTATFNGLDVAGVYQAIFHISGKDTALGNIQRFHQESFYVRFPDIDIKSSNIVVSTSSSGNSVITFTPQTSKGRLIGSGWGSTITVDDTDATIERVVDKGDGSYEIHMKGTVKEPVKISVAGEPAYDAKLTSSQDCNDPDAGFLTRVKCWLISIGLPGWIIWLILAVLAGVLVLLGKRKKK</sequence>
<dbReference type="InterPro" id="IPR002035">
    <property type="entry name" value="VWF_A"/>
</dbReference>
<evidence type="ECO:0000313" key="3">
    <source>
        <dbReference type="EMBL" id="TWI87027.1"/>
    </source>
</evidence>
<dbReference type="EMBL" id="VLLG01000004">
    <property type="protein sequence ID" value="TWI87027.1"/>
    <property type="molecule type" value="Genomic_DNA"/>
</dbReference>
<keyword evidence="1" id="KW-1133">Transmembrane helix</keyword>